<accession>A0A2P5BN49</accession>
<comment type="caution">
    <text evidence="2">The sequence shown here is derived from an EMBL/GenBank/DDBJ whole genome shotgun (WGS) entry which is preliminary data.</text>
</comment>
<feature type="non-terminal residue" evidence="2">
    <location>
        <position position="87"/>
    </location>
</feature>
<organism evidence="2 3">
    <name type="scientific">Parasponia andersonii</name>
    <name type="common">Sponia andersonii</name>
    <dbReference type="NCBI Taxonomy" id="3476"/>
    <lineage>
        <taxon>Eukaryota</taxon>
        <taxon>Viridiplantae</taxon>
        <taxon>Streptophyta</taxon>
        <taxon>Embryophyta</taxon>
        <taxon>Tracheophyta</taxon>
        <taxon>Spermatophyta</taxon>
        <taxon>Magnoliopsida</taxon>
        <taxon>eudicotyledons</taxon>
        <taxon>Gunneridae</taxon>
        <taxon>Pentapetalae</taxon>
        <taxon>rosids</taxon>
        <taxon>fabids</taxon>
        <taxon>Rosales</taxon>
        <taxon>Cannabaceae</taxon>
        <taxon>Parasponia</taxon>
    </lineage>
</organism>
<evidence type="ECO:0000313" key="2">
    <source>
        <dbReference type="EMBL" id="PON50232.1"/>
    </source>
</evidence>
<gene>
    <name evidence="2" type="ORF">PanWU01x14_224280</name>
</gene>
<keyword evidence="3" id="KW-1185">Reference proteome</keyword>
<evidence type="ECO:0000313" key="3">
    <source>
        <dbReference type="Proteomes" id="UP000237105"/>
    </source>
</evidence>
<evidence type="ECO:0000256" key="1">
    <source>
        <dbReference type="SAM" id="MobiDB-lite"/>
    </source>
</evidence>
<dbReference type="Proteomes" id="UP000237105">
    <property type="component" value="Unassembled WGS sequence"/>
</dbReference>
<name>A0A2P5BN49_PARAD</name>
<reference evidence="3" key="1">
    <citation type="submission" date="2016-06" db="EMBL/GenBank/DDBJ databases">
        <title>Parallel loss of symbiosis genes in relatives of nitrogen-fixing non-legume Parasponia.</title>
        <authorList>
            <person name="Van Velzen R."/>
            <person name="Holmer R."/>
            <person name="Bu F."/>
            <person name="Rutten L."/>
            <person name="Van Zeijl A."/>
            <person name="Liu W."/>
            <person name="Santuari L."/>
            <person name="Cao Q."/>
            <person name="Sharma T."/>
            <person name="Shen D."/>
            <person name="Roswanjaya Y."/>
            <person name="Wardhani T."/>
            <person name="Kalhor M.S."/>
            <person name="Jansen J."/>
            <person name="Van den Hoogen J."/>
            <person name="Gungor B."/>
            <person name="Hartog M."/>
            <person name="Hontelez J."/>
            <person name="Verver J."/>
            <person name="Yang W.-C."/>
            <person name="Schijlen E."/>
            <person name="Repin R."/>
            <person name="Schilthuizen M."/>
            <person name="Schranz E."/>
            <person name="Heidstra R."/>
            <person name="Miyata K."/>
            <person name="Fedorova E."/>
            <person name="Kohlen W."/>
            <person name="Bisseling T."/>
            <person name="Smit S."/>
            <person name="Geurts R."/>
        </authorList>
    </citation>
    <scope>NUCLEOTIDE SEQUENCE [LARGE SCALE GENOMIC DNA]</scope>
    <source>
        <strain evidence="3">cv. WU1-14</strain>
    </source>
</reference>
<sequence>MAPMAKRKRTEFGKLSLKESSELKTRNKSAKTMAFVAKIDLFPPSLSTPSLGNDHGVGLQNGSVSASSMGSSTSFEDRHENGEFCVY</sequence>
<protein>
    <submittedName>
        <fullName evidence="2">Uncharacterized protein</fullName>
    </submittedName>
</protein>
<dbReference type="EMBL" id="JXTB01000248">
    <property type="protein sequence ID" value="PON50232.1"/>
    <property type="molecule type" value="Genomic_DNA"/>
</dbReference>
<feature type="region of interest" description="Disordered" evidence="1">
    <location>
        <begin position="52"/>
        <end position="87"/>
    </location>
</feature>
<dbReference type="AlphaFoldDB" id="A0A2P5BN49"/>
<proteinExistence type="predicted"/>
<feature type="compositionally biased region" description="Basic and acidic residues" evidence="1">
    <location>
        <begin position="75"/>
        <end position="87"/>
    </location>
</feature>
<feature type="compositionally biased region" description="Low complexity" evidence="1">
    <location>
        <begin position="63"/>
        <end position="74"/>
    </location>
</feature>